<sequence length="103" mass="11230">MAAYIVVRARVTDPGRFSAYARLAAALVHQFGGEYLVLGSSLDVLEGQADSRKVVISRWPDKDAARRFWDSSEYQAAKLLRENTGEFEVALVDGLSAVPSVGL</sequence>
<accession>A0A6S6XX98</accession>
<keyword evidence="2" id="KW-1185">Reference proteome</keyword>
<dbReference type="OrthoDB" id="516779at2"/>
<dbReference type="InterPro" id="IPR010753">
    <property type="entry name" value="DUF1330"/>
</dbReference>
<reference evidence="1 2" key="1">
    <citation type="submission" date="2020-03" db="EMBL/GenBank/DDBJ databases">
        <authorList>
            <consortium name="Genoscope - CEA"/>
            <person name="William W."/>
        </authorList>
    </citation>
    <scope>NUCLEOTIDE SEQUENCE [LARGE SCALE GENOMIC DNA]</scope>
    <source>
        <strain evidence="2">DSM 16959</strain>
    </source>
</reference>
<proteinExistence type="predicted"/>
<dbReference type="PANTHER" id="PTHR41521">
    <property type="match status" value="1"/>
</dbReference>
<evidence type="ECO:0000313" key="2">
    <source>
        <dbReference type="Proteomes" id="UP000515733"/>
    </source>
</evidence>
<dbReference type="InterPro" id="IPR011008">
    <property type="entry name" value="Dimeric_a/b-barrel"/>
</dbReference>
<dbReference type="RefSeq" id="WP_145771985.1">
    <property type="nucleotide sequence ID" value="NZ_LR778301.1"/>
</dbReference>
<dbReference type="EMBL" id="LR778301">
    <property type="protein sequence ID" value="CAB1369594.1"/>
    <property type="molecule type" value="Genomic_DNA"/>
</dbReference>
<name>A0A6S6XX98_9PROT</name>
<dbReference type="PANTHER" id="PTHR41521:SF4">
    <property type="entry name" value="BLR0684 PROTEIN"/>
    <property type="match status" value="1"/>
</dbReference>
<dbReference type="AlphaFoldDB" id="A0A6S6XX98"/>
<dbReference type="SUPFAM" id="SSF54909">
    <property type="entry name" value="Dimeric alpha+beta barrel"/>
    <property type="match status" value="1"/>
</dbReference>
<protein>
    <submittedName>
        <fullName evidence="1">Uncharacterized protein</fullName>
    </submittedName>
</protein>
<dbReference type="Proteomes" id="UP000515733">
    <property type="component" value="Chromosome"/>
</dbReference>
<gene>
    <name evidence="1" type="ORF">DENOEST_2429</name>
</gene>
<evidence type="ECO:0000313" key="1">
    <source>
        <dbReference type="EMBL" id="CAB1369594.1"/>
    </source>
</evidence>
<dbReference type="Gene3D" id="3.30.70.100">
    <property type="match status" value="1"/>
</dbReference>
<dbReference type="Pfam" id="PF07045">
    <property type="entry name" value="DUF1330"/>
    <property type="match status" value="1"/>
</dbReference>
<organism evidence="1 2">
    <name type="scientific">Denitratisoma oestradiolicum</name>
    <dbReference type="NCBI Taxonomy" id="311182"/>
    <lineage>
        <taxon>Bacteria</taxon>
        <taxon>Pseudomonadati</taxon>
        <taxon>Pseudomonadota</taxon>
        <taxon>Betaproteobacteria</taxon>
        <taxon>Nitrosomonadales</taxon>
        <taxon>Sterolibacteriaceae</taxon>
        <taxon>Denitratisoma</taxon>
    </lineage>
</organism>
<dbReference type="KEGG" id="doe:DENOEST_2429"/>